<dbReference type="AlphaFoldDB" id="A0A517P061"/>
<reference evidence="2 3" key="1">
    <citation type="submission" date="2019-02" db="EMBL/GenBank/DDBJ databases">
        <title>Deep-cultivation of Planctomycetes and their phenomic and genomic characterization uncovers novel biology.</title>
        <authorList>
            <person name="Wiegand S."/>
            <person name="Jogler M."/>
            <person name="Boedeker C."/>
            <person name="Pinto D."/>
            <person name="Vollmers J."/>
            <person name="Rivas-Marin E."/>
            <person name="Kohn T."/>
            <person name="Peeters S.H."/>
            <person name="Heuer A."/>
            <person name="Rast P."/>
            <person name="Oberbeckmann S."/>
            <person name="Bunk B."/>
            <person name="Jeske O."/>
            <person name="Meyerdierks A."/>
            <person name="Storesund J.E."/>
            <person name="Kallscheuer N."/>
            <person name="Luecker S."/>
            <person name="Lage O.M."/>
            <person name="Pohl T."/>
            <person name="Merkel B.J."/>
            <person name="Hornburger P."/>
            <person name="Mueller R.-W."/>
            <person name="Bruemmer F."/>
            <person name="Labrenz M."/>
            <person name="Spormann A.M."/>
            <person name="Op den Camp H."/>
            <person name="Overmann J."/>
            <person name="Amann R."/>
            <person name="Jetten M.S.M."/>
            <person name="Mascher T."/>
            <person name="Medema M.H."/>
            <person name="Devos D.P."/>
            <person name="Kaster A.-K."/>
            <person name="Ovreas L."/>
            <person name="Rohde M."/>
            <person name="Galperin M.Y."/>
            <person name="Jogler C."/>
        </authorList>
    </citation>
    <scope>NUCLEOTIDE SEQUENCE [LARGE SCALE GENOMIC DNA]</scope>
    <source>
        <strain evidence="2 3">K23_9</strain>
    </source>
</reference>
<evidence type="ECO:0000256" key="1">
    <source>
        <dbReference type="SAM" id="SignalP"/>
    </source>
</evidence>
<evidence type="ECO:0000313" key="3">
    <source>
        <dbReference type="Proteomes" id="UP000319817"/>
    </source>
</evidence>
<proteinExistence type="predicted"/>
<dbReference type="EMBL" id="CP036526">
    <property type="protein sequence ID" value="QDT12760.1"/>
    <property type="molecule type" value="Genomic_DNA"/>
</dbReference>
<organism evidence="2 3">
    <name type="scientific">Stieleria marina</name>
    <dbReference type="NCBI Taxonomy" id="1930275"/>
    <lineage>
        <taxon>Bacteria</taxon>
        <taxon>Pseudomonadati</taxon>
        <taxon>Planctomycetota</taxon>
        <taxon>Planctomycetia</taxon>
        <taxon>Pirellulales</taxon>
        <taxon>Pirellulaceae</taxon>
        <taxon>Stieleria</taxon>
    </lineage>
</organism>
<gene>
    <name evidence="2" type="ORF">K239x_47720</name>
</gene>
<dbReference type="Proteomes" id="UP000319817">
    <property type="component" value="Chromosome"/>
</dbReference>
<evidence type="ECO:0008006" key="4">
    <source>
        <dbReference type="Google" id="ProtNLM"/>
    </source>
</evidence>
<feature type="chain" id="PRO_5022154769" description="Serine protease" evidence="1">
    <location>
        <begin position="30"/>
        <end position="690"/>
    </location>
</feature>
<dbReference type="RefSeq" id="WP_419189280.1">
    <property type="nucleotide sequence ID" value="NZ_CP036526.1"/>
</dbReference>
<dbReference type="Gene3D" id="2.60.120.380">
    <property type="match status" value="2"/>
</dbReference>
<keyword evidence="1" id="KW-0732">Signal</keyword>
<accession>A0A517P061</accession>
<feature type="signal peptide" evidence="1">
    <location>
        <begin position="1"/>
        <end position="29"/>
    </location>
</feature>
<keyword evidence="3" id="KW-1185">Reference proteome</keyword>
<protein>
    <recommendedName>
        <fullName evidence="4">Serine protease</fullName>
    </recommendedName>
</protein>
<evidence type="ECO:0000313" key="2">
    <source>
        <dbReference type="EMBL" id="QDT12760.1"/>
    </source>
</evidence>
<sequence precursor="true">MMAVLEDRMSKIALLLTCGAAFFANGASAQSVCLPLPRLLTVTPMGAQTGRVTEVVITGESIEEAAELVFSHPGISAKPKVADDGKVMANTFVVDVAGDCDIGVYEARVMTRLGLSSPRAFSVGDLKEVNQTKASATLETVVPVDVNSICNAAVGPRQVNHYSFSATKGQRVVIDCAANGIDSRLNPVIILADSNGSDLRAERRGGVIDYTFDADGKYVVKVHDLTFSGGPHFFYRLSIREVLADTPDDQPVERLASTRSVQSHSWPPAGLPAKAALAEIEPNDTADQVQKIELPCDIAGRFYPAADVDRFQFSAKQGEVWWIEVASERLGRPTDPTAVVQRVSVKNGVETTDDVIELTDIPSPVKLSTYAYTYNGPPYNSGSTDILGKLEIPQDGVYRLQLNDLLGGTRTDPRCDYRMVIRKASPDFSIVMWGLHMQLRNGDRNALSKPLALRGGDTRAMEVVAIRRDGFKGPIQLALENLPDGVTAEGLTLGTGQSQGTLLVTAAEGAPRGYQMAKFVGRATIDGQLVQRVGHAASMAWPVRNARDEVTQPRLLVQIPVSVGGEEVAPITIAAKEEKVWEAKVGEKIKVPLIHLRRGEFSGANIGMKTFGAGFERNPKFDLPIAKDHSETILDLAALKTKPGDYTVAFYGGAVAKHVDGGGANAKPKDIAEIIVSQPISIRVLPAETP</sequence>
<name>A0A517P061_9BACT</name>